<dbReference type="GO" id="GO:0030154">
    <property type="term" value="P:cell differentiation"/>
    <property type="evidence" value="ECO:0007669"/>
    <property type="project" value="UniProtKB-ARBA"/>
</dbReference>
<dbReference type="FunFam" id="2.60.40.10:FF:000032">
    <property type="entry name" value="palladin isoform X1"/>
    <property type="match status" value="1"/>
</dbReference>
<dbReference type="SUPFAM" id="SSF48726">
    <property type="entry name" value="Immunoglobulin"/>
    <property type="match status" value="5"/>
</dbReference>
<dbReference type="SMART" id="SM00409">
    <property type="entry name" value="IG"/>
    <property type="match status" value="5"/>
</dbReference>
<sequence>SSGSQGAAAAAATATAAAATAGESDITPGISGSWSDGVGSGWSVWTSRGSNVVLECALATTIPAHDWLNVTWLRNNVSVLDRRHLLTQAGHLNITKIVHRRSGTSDEGEYRCLVTTRMGVITGPPIKLRLASISGSWSDGVGSEWTVWAARGSNVVLECALATTIPATDWFNVTWLRNNVSVLDRRHLLTQAGHLNITKMIHRRSGTSDEGEYRCLVTTRMGVITGPPVKLRLASLSKNFILSPCNVTVVTGEALRLSCQIDSQPNASLTWTHEQQRLPQDDRYTTPYSGVLHITHVQRSDSGIYRCLAINTVAGKERRSSAITVTVLDRGEEDSYKPPTFLFPNKSSSSSSKLLKVIQGEHAIIECLATGLPLPTISWQRKLNASEGDVWEDIKNGTKGMLVIGQGTLVVSSVQTSSAGRYICTAKSVNSATQREATISQEIELDVLVSPEIIDPPKYLDTLLAKTARLNCSVTGHPTPRIIWYKNGQSVNIKGRAIITPSNQFIFTNSITSDAGMYQCLVINEAGYASSWAPMVINSSENKPDPPQNLHYVVLSSTSVLLTWDAVYPSNDKIKAYSIHYFESESNGVGLQAVSQNTSHLLENLKTNTKYIVFVRAYSNFASDQSESLVFNTAEDVPLVEPSVRLIPISPTVLRVTWGKLSPEQARGTIIGYKIHWRKLNHHYYHVIEVSADVHEFEITDLHPGKKYEVQVLAGTKVGYPTKNDLSWIRQKMPSRNQKNIPLPPIVSLKVINETSEDDSKKLAIKIDWKLPPENTAEVEGYTLKYRRQDRQWVGPITLLPTQTSFTITGLEADWYEVQVKGYSADGDGGATEQVVHTFPPSPNTTLPPNTTWNIYQLEADPRSQTSIHLSWKLAEGQEGPAYYTVKYHQVSHSESVANTMFECSETPETVITDLKPFSTYEFSVRAHESEKVYGPFSPPVQAITMGKVPTTPKDFSYEPTDASTIRLKWAMPQDTSGSIQKYEILFSLDKNKPLSAWEVQKVEKEATSDTVGGLVSNTEYWFSIRGCTAFECGEPTE</sequence>
<dbReference type="SUPFAM" id="SSF49265">
    <property type="entry name" value="Fibronectin type III"/>
    <property type="match status" value="3"/>
</dbReference>
<dbReference type="GO" id="GO:0009653">
    <property type="term" value="P:anatomical structure morphogenesis"/>
    <property type="evidence" value="ECO:0007669"/>
    <property type="project" value="UniProtKB-ARBA"/>
</dbReference>
<dbReference type="Pfam" id="PF00041">
    <property type="entry name" value="fn3"/>
    <property type="match status" value="5"/>
</dbReference>
<keyword evidence="1" id="KW-0677">Repeat</keyword>
<dbReference type="PANTHER" id="PTHR44170:SF59">
    <property type="entry name" value="PROTOGENIN-LIKE"/>
    <property type="match status" value="1"/>
</dbReference>
<keyword evidence="2" id="KW-1015">Disulfide bond</keyword>
<dbReference type="InterPro" id="IPR036179">
    <property type="entry name" value="Ig-like_dom_sf"/>
</dbReference>
<evidence type="ECO:0000313" key="7">
    <source>
        <dbReference type="Proteomes" id="UP001445076"/>
    </source>
</evidence>
<reference evidence="6 7" key="1">
    <citation type="journal article" date="2024" name="BMC Genomics">
        <title>Genome assembly of redclaw crayfish (Cherax quadricarinatus) provides insights into its immune adaptation and hypoxia tolerance.</title>
        <authorList>
            <person name="Liu Z."/>
            <person name="Zheng J."/>
            <person name="Li H."/>
            <person name="Fang K."/>
            <person name="Wang S."/>
            <person name="He J."/>
            <person name="Zhou D."/>
            <person name="Weng S."/>
            <person name="Chi M."/>
            <person name="Gu Z."/>
            <person name="He J."/>
            <person name="Li F."/>
            <person name="Wang M."/>
        </authorList>
    </citation>
    <scope>NUCLEOTIDE SEQUENCE [LARGE SCALE GENOMIC DNA]</scope>
    <source>
        <strain evidence="6">ZL_2023a</strain>
    </source>
</reference>
<evidence type="ECO:0000259" key="4">
    <source>
        <dbReference type="PROSITE" id="PS50835"/>
    </source>
</evidence>
<evidence type="ECO:0000256" key="3">
    <source>
        <dbReference type="ARBA" id="ARBA00023319"/>
    </source>
</evidence>
<accession>A0AAW0WHW4</accession>
<feature type="domain" description="Fibronectin type-III" evidence="5">
    <location>
        <begin position="952"/>
        <end position="1038"/>
    </location>
</feature>
<dbReference type="InterPro" id="IPR003961">
    <property type="entry name" value="FN3_dom"/>
</dbReference>
<feature type="non-terminal residue" evidence="6">
    <location>
        <position position="1"/>
    </location>
</feature>
<evidence type="ECO:0000256" key="2">
    <source>
        <dbReference type="ARBA" id="ARBA00023157"/>
    </source>
</evidence>
<feature type="domain" description="Ig-like" evidence="4">
    <location>
        <begin position="227"/>
        <end position="326"/>
    </location>
</feature>
<dbReference type="InterPro" id="IPR036116">
    <property type="entry name" value="FN3_sf"/>
</dbReference>
<dbReference type="EMBL" id="JARKIK010000059">
    <property type="protein sequence ID" value="KAK8731820.1"/>
    <property type="molecule type" value="Genomic_DNA"/>
</dbReference>
<feature type="domain" description="Ig-like" evidence="4">
    <location>
        <begin position="338"/>
        <end position="440"/>
    </location>
</feature>
<dbReference type="InterPro" id="IPR007110">
    <property type="entry name" value="Ig-like_dom"/>
</dbReference>
<feature type="domain" description="Fibronectin type-III" evidence="5">
    <location>
        <begin position="745"/>
        <end position="842"/>
    </location>
</feature>
<feature type="domain" description="Ig-like" evidence="4">
    <location>
        <begin position="124"/>
        <end position="225"/>
    </location>
</feature>
<organism evidence="6 7">
    <name type="scientific">Cherax quadricarinatus</name>
    <name type="common">Australian red claw crayfish</name>
    <dbReference type="NCBI Taxonomy" id="27406"/>
    <lineage>
        <taxon>Eukaryota</taxon>
        <taxon>Metazoa</taxon>
        <taxon>Ecdysozoa</taxon>
        <taxon>Arthropoda</taxon>
        <taxon>Crustacea</taxon>
        <taxon>Multicrustacea</taxon>
        <taxon>Malacostraca</taxon>
        <taxon>Eumalacostraca</taxon>
        <taxon>Eucarida</taxon>
        <taxon>Decapoda</taxon>
        <taxon>Pleocyemata</taxon>
        <taxon>Astacidea</taxon>
        <taxon>Parastacoidea</taxon>
        <taxon>Parastacidae</taxon>
        <taxon>Cherax</taxon>
    </lineage>
</organism>
<evidence type="ECO:0000313" key="6">
    <source>
        <dbReference type="EMBL" id="KAK8731820.1"/>
    </source>
</evidence>
<dbReference type="Pfam" id="PF07679">
    <property type="entry name" value="I-set"/>
    <property type="match status" value="2"/>
</dbReference>
<dbReference type="PROSITE" id="PS50835">
    <property type="entry name" value="IG_LIKE"/>
    <property type="match status" value="5"/>
</dbReference>
<feature type="domain" description="Fibronectin type-III" evidence="5">
    <location>
        <begin position="546"/>
        <end position="636"/>
    </location>
</feature>
<dbReference type="SMART" id="SM00060">
    <property type="entry name" value="FN3"/>
    <property type="match status" value="5"/>
</dbReference>
<dbReference type="InterPro" id="IPR003599">
    <property type="entry name" value="Ig_sub"/>
</dbReference>
<dbReference type="PANTHER" id="PTHR44170">
    <property type="entry name" value="PROTEIN SIDEKICK"/>
    <property type="match status" value="1"/>
</dbReference>
<dbReference type="InterPro" id="IPR013783">
    <property type="entry name" value="Ig-like_fold"/>
</dbReference>
<dbReference type="InterPro" id="IPR003598">
    <property type="entry name" value="Ig_sub2"/>
</dbReference>
<dbReference type="SMART" id="SM00408">
    <property type="entry name" value="IGc2"/>
    <property type="match status" value="5"/>
</dbReference>
<dbReference type="GO" id="GO:0098609">
    <property type="term" value="P:cell-cell adhesion"/>
    <property type="evidence" value="ECO:0007669"/>
    <property type="project" value="TreeGrafter"/>
</dbReference>
<feature type="domain" description="Fibronectin type-III" evidence="5">
    <location>
        <begin position="854"/>
        <end position="948"/>
    </location>
</feature>
<feature type="domain" description="Ig-like" evidence="4">
    <location>
        <begin position="451"/>
        <end position="538"/>
    </location>
</feature>
<protein>
    <submittedName>
        <fullName evidence="6">Uncharacterized protein</fullName>
    </submittedName>
</protein>
<evidence type="ECO:0000256" key="1">
    <source>
        <dbReference type="ARBA" id="ARBA00022737"/>
    </source>
</evidence>
<dbReference type="Proteomes" id="UP001445076">
    <property type="component" value="Unassembled WGS sequence"/>
</dbReference>
<name>A0AAW0WHW4_CHEQU</name>
<gene>
    <name evidence="6" type="ORF">OTU49_007280</name>
</gene>
<dbReference type="CDD" id="cd00096">
    <property type="entry name" value="Ig"/>
    <property type="match status" value="1"/>
</dbReference>
<comment type="caution">
    <text evidence="6">The sequence shown here is derived from an EMBL/GenBank/DDBJ whole genome shotgun (WGS) entry which is preliminary data.</text>
</comment>
<dbReference type="CDD" id="cd00063">
    <property type="entry name" value="FN3"/>
    <property type="match status" value="5"/>
</dbReference>
<keyword evidence="7" id="KW-1185">Reference proteome</keyword>
<keyword evidence="3" id="KW-0393">Immunoglobulin domain</keyword>
<feature type="non-terminal residue" evidence="6">
    <location>
        <position position="1038"/>
    </location>
</feature>
<feature type="domain" description="Ig-like" evidence="4">
    <location>
        <begin position="28"/>
        <end position="122"/>
    </location>
</feature>
<feature type="domain" description="Fibronectin type-III" evidence="5">
    <location>
        <begin position="638"/>
        <end position="734"/>
    </location>
</feature>
<dbReference type="Gene3D" id="2.60.40.10">
    <property type="entry name" value="Immunoglobulins"/>
    <property type="match status" value="10"/>
</dbReference>
<proteinExistence type="predicted"/>
<dbReference type="Pfam" id="PF13927">
    <property type="entry name" value="Ig_3"/>
    <property type="match status" value="1"/>
</dbReference>
<dbReference type="PROSITE" id="PS50853">
    <property type="entry name" value="FN3"/>
    <property type="match status" value="5"/>
</dbReference>
<evidence type="ECO:0000259" key="5">
    <source>
        <dbReference type="PROSITE" id="PS50853"/>
    </source>
</evidence>
<dbReference type="AlphaFoldDB" id="A0AAW0WHW4"/>
<dbReference type="InterPro" id="IPR013098">
    <property type="entry name" value="Ig_I-set"/>
</dbReference>